<protein>
    <recommendedName>
        <fullName evidence="1">DUF8040 domain-containing protein</fullName>
    </recommendedName>
</protein>
<evidence type="ECO:0000313" key="2">
    <source>
        <dbReference type="EMBL" id="KAF6174013.1"/>
    </source>
</evidence>
<dbReference type="Proteomes" id="UP000541444">
    <property type="component" value="Unassembled WGS sequence"/>
</dbReference>
<dbReference type="InterPro" id="IPR058353">
    <property type="entry name" value="DUF8040"/>
</dbReference>
<gene>
    <name evidence="2" type="ORF">GIB67_039964</name>
</gene>
<dbReference type="EMBL" id="JACGCM010000309">
    <property type="protein sequence ID" value="KAF6174013.1"/>
    <property type="molecule type" value="Genomic_DNA"/>
</dbReference>
<proteinExistence type="predicted"/>
<feature type="domain" description="DUF8040" evidence="1">
    <location>
        <begin position="37"/>
        <end position="110"/>
    </location>
</feature>
<evidence type="ECO:0000313" key="3">
    <source>
        <dbReference type="Proteomes" id="UP000541444"/>
    </source>
</evidence>
<evidence type="ECO:0000259" key="1">
    <source>
        <dbReference type="Pfam" id="PF26138"/>
    </source>
</evidence>
<organism evidence="2 3">
    <name type="scientific">Kingdonia uniflora</name>
    <dbReference type="NCBI Taxonomy" id="39325"/>
    <lineage>
        <taxon>Eukaryota</taxon>
        <taxon>Viridiplantae</taxon>
        <taxon>Streptophyta</taxon>
        <taxon>Embryophyta</taxon>
        <taxon>Tracheophyta</taxon>
        <taxon>Spermatophyta</taxon>
        <taxon>Magnoliopsida</taxon>
        <taxon>Ranunculales</taxon>
        <taxon>Circaeasteraceae</taxon>
        <taxon>Kingdonia</taxon>
    </lineage>
</organism>
<reference evidence="2 3" key="1">
    <citation type="journal article" date="2020" name="IScience">
        <title>Genome Sequencing of the Endangered Kingdonia uniflora (Circaeasteraceae, Ranunculales) Reveals Potential Mechanisms of Evolutionary Specialization.</title>
        <authorList>
            <person name="Sun Y."/>
            <person name="Deng T."/>
            <person name="Zhang A."/>
            <person name="Moore M.J."/>
            <person name="Landis J.B."/>
            <person name="Lin N."/>
            <person name="Zhang H."/>
            <person name="Zhang X."/>
            <person name="Huang J."/>
            <person name="Zhang X."/>
            <person name="Sun H."/>
            <person name="Wang H."/>
        </authorList>
    </citation>
    <scope>NUCLEOTIDE SEQUENCE [LARGE SCALE GENOMIC DNA]</scope>
    <source>
        <strain evidence="2">TB1705</strain>
        <tissue evidence="2">Leaf</tissue>
    </source>
</reference>
<keyword evidence="3" id="KW-1185">Reference proteome</keyword>
<dbReference type="AlphaFoldDB" id="A0A7J7P3W8"/>
<sequence>MGDYNFDEEDMIVLAATAAAASHYYENHISKEPCIDSKLTGKEYIAELVEGNPIRMYENLRMNKLVFKNLCDSSTTEGSLRDTRGISVDEQVGIFFYTIGHDERSRIVQE</sequence>
<accession>A0A7J7P3W8</accession>
<dbReference type="Pfam" id="PF26138">
    <property type="entry name" value="DUF8040"/>
    <property type="match status" value="1"/>
</dbReference>
<name>A0A7J7P3W8_9MAGN</name>
<dbReference type="OrthoDB" id="2430314at2759"/>
<comment type="caution">
    <text evidence="2">The sequence shown here is derived from an EMBL/GenBank/DDBJ whole genome shotgun (WGS) entry which is preliminary data.</text>
</comment>